<evidence type="ECO:0008006" key="4">
    <source>
        <dbReference type="Google" id="ProtNLM"/>
    </source>
</evidence>
<dbReference type="Proteomes" id="UP001597301">
    <property type="component" value="Unassembled WGS sequence"/>
</dbReference>
<keyword evidence="1" id="KW-1133">Transmembrane helix</keyword>
<dbReference type="EMBL" id="JBHUEO010000121">
    <property type="protein sequence ID" value="MFD1708881.1"/>
    <property type="molecule type" value="Genomic_DNA"/>
</dbReference>
<organism evidence="2 3">
    <name type="scientific">Siminovitchia sediminis</name>
    <dbReference type="NCBI Taxonomy" id="1274353"/>
    <lineage>
        <taxon>Bacteria</taxon>
        <taxon>Bacillati</taxon>
        <taxon>Bacillota</taxon>
        <taxon>Bacilli</taxon>
        <taxon>Bacillales</taxon>
        <taxon>Bacillaceae</taxon>
        <taxon>Siminovitchia</taxon>
    </lineage>
</organism>
<feature type="transmembrane region" description="Helical" evidence="1">
    <location>
        <begin position="153"/>
        <end position="173"/>
    </location>
</feature>
<feature type="transmembrane region" description="Helical" evidence="1">
    <location>
        <begin position="62"/>
        <end position="84"/>
    </location>
</feature>
<dbReference type="RefSeq" id="WP_380776740.1">
    <property type="nucleotide sequence ID" value="NZ_JBHUEO010000121.1"/>
</dbReference>
<accession>A0ABW4KPY1</accession>
<name>A0ABW4KPY1_9BACI</name>
<evidence type="ECO:0000256" key="1">
    <source>
        <dbReference type="SAM" id="Phobius"/>
    </source>
</evidence>
<evidence type="ECO:0000313" key="2">
    <source>
        <dbReference type="EMBL" id="MFD1708881.1"/>
    </source>
</evidence>
<reference evidence="3" key="1">
    <citation type="journal article" date="2019" name="Int. J. Syst. Evol. Microbiol.">
        <title>The Global Catalogue of Microorganisms (GCM) 10K type strain sequencing project: providing services to taxonomists for standard genome sequencing and annotation.</title>
        <authorList>
            <consortium name="The Broad Institute Genomics Platform"/>
            <consortium name="The Broad Institute Genome Sequencing Center for Infectious Disease"/>
            <person name="Wu L."/>
            <person name="Ma J."/>
        </authorList>
    </citation>
    <scope>NUCLEOTIDE SEQUENCE [LARGE SCALE GENOMIC DNA]</scope>
    <source>
        <strain evidence="3">CGMCC 1.12295</strain>
    </source>
</reference>
<feature type="transmembrane region" description="Helical" evidence="1">
    <location>
        <begin position="180"/>
        <end position="201"/>
    </location>
</feature>
<sequence>MSFIDMSLSDIVKRQYEFKLRAFLGVFTSMVGIQLISILFSLSGVYSVGTGTSTGVSITVSYFSADMIIIFTIIWIFITSVLITTKAFRYDDFTFVANRLSSNMANILFLLTASLIGGASAVLSGFLLKVITFFFGDIVYGTGNSLMEAPAEFFMGMTAVILYMILFASLGYLAGIIVQLHSVFIFLLPAVAIGLGIFFGIRNEGEMGKRLFDFIFSEPSLVTFVIKILVLSAISFTAAVFLSNRMEVRN</sequence>
<feature type="transmembrane region" description="Helical" evidence="1">
    <location>
        <begin position="105"/>
        <end position="133"/>
    </location>
</feature>
<protein>
    <recommendedName>
        <fullName evidence="4">ABC transporter permease</fullName>
    </recommendedName>
</protein>
<comment type="caution">
    <text evidence="2">The sequence shown here is derived from an EMBL/GenBank/DDBJ whole genome shotgun (WGS) entry which is preliminary data.</text>
</comment>
<keyword evidence="1" id="KW-0472">Membrane</keyword>
<proteinExistence type="predicted"/>
<evidence type="ECO:0000313" key="3">
    <source>
        <dbReference type="Proteomes" id="UP001597301"/>
    </source>
</evidence>
<feature type="transmembrane region" description="Helical" evidence="1">
    <location>
        <begin position="20"/>
        <end position="42"/>
    </location>
</feature>
<keyword evidence="3" id="KW-1185">Reference proteome</keyword>
<keyword evidence="1" id="KW-0812">Transmembrane</keyword>
<feature type="transmembrane region" description="Helical" evidence="1">
    <location>
        <begin position="221"/>
        <end position="242"/>
    </location>
</feature>
<gene>
    <name evidence="2" type="ORF">ACFSCZ_19640</name>
</gene>